<dbReference type="AlphaFoldDB" id="X1RLN6"/>
<organism evidence="2">
    <name type="scientific">marine sediment metagenome</name>
    <dbReference type="NCBI Taxonomy" id="412755"/>
    <lineage>
        <taxon>unclassified sequences</taxon>
        <taxon>metagenomes</taxon>
        <taxon>ecological metagenomes</taxon>
    </lineage>
</organism>
<feature type="region of interest" description="Disordered" evidence="1">
    <location>
        <begin position="1"/>
        <end position="29"/>
    </location>
</feature>
<evidence type="ECO:0000313" key="2">
    <source>
        <dbReference type="EMBL" id="GAI81672.1"/>
    </source>
</evidence>
<feature type="non-terminal residue" evidence="2">
    <location>
        <position position="1"/>
    </location>
</feature>
<dbReference type="EMBL" id="BARW01012210">
    <property type="protein sequence ID" value="GAI81672.1"/>
    <property type="molecule type" value="Genomic_DNA"/>
</dbReference>
<accession>X1RLN6</accession>
<evidence type="ECO:0000256" key="1">
    <source>
        <dbReference type="SAM" id="MobiDB-lite"/>
    </source>
</evidence>
<proteinExistence type="predicted"/>
<name>X1RLN6_9ZZZZ</name>
<gene>
    <name evidence="2" type="ORF">S12H4_23131</name>
</gene>
<reference evidence="2" key="1">
    <citation type="journal article" date="2014" name="Front. Microbiol.">
        <title>High frequency of phylogenetically diverse reductive dehalogenase-homologous genes in deep subseafloor sedimentary metagenomes.</title>
        <authorList>
            <person name="Kawai M."/>
            <person name="Futagami T."/>
            <person name="Toyoda A."/>
            <person name="Takaki Y."/>
            <person name="Nishi S."/>
            <person name="Hori S."/>
            <person name="Arai W."/>
            <person name="Tsubouchi T."/>
            <person name="Morono Y."/>
            <person name="Uchiyama I."/>
            <person name="Ito T."/>
            <person name="Fujiyama A."/>
            <person name="Inagaki F."/>
            <person name="Takami H."/>
        </authorList>
    </citation>
    <scope>NUCLEOTIDE SEQUENCE</scope>
    <source>
        <strain evidence="2">Expedition CK06-06</strain>
    </source>
</reference>
<comment type="caution">
    <text evidence="2">The sequence shown here is derived from an EMBL/GenBank/DDBJ whole genome shotgun (WGS) entry which is preliminary data.</text>
</comment>
<sequence>LESLVTVIRARREDPTEIGPTDTPADTGA</sequence>
<protein>
    <submittedName>
        <fullName evidence="2">Uncharacterized protein</fullName>
    </submittedName>
</protein>